<accession>A0ABW2KXU0</accession>
<dbReference type="SUPFAM" id="SSF50118">
    <property type="entry name" value="Cell growth inhibitor/plasmid maintenance toxic component"/>
    <property type="match status" value="1"/>
</dbReference>
<evidence type="ECO:0000313" key="1">
    <source>
        <dbReference type="EMBL" id="MFC7333996.1"/>
    </source>
</evidence>
<dbReference type="Pfam" id="PF02452">
    <property type="entry name" value="PemK_toxin"/>
    <property type="match status" value="1"/>
</dbReference>
<comment type="caution">
    <text evidence="1">The sequence shown here is derived from an EMBL/GenBank/DDBJ whole genome shotgun (WGS) entry which is preliminary data.</text>
</comment>
<gene>
    <name evidence="1" type="ORF">ACFQPS_12560</name>
</gene>
<proteinExistence type="predicted"/>
<dbReference type="Gene3D" id="2.30.30.110">
    <property type="match status" value="1"/>
</dbReference>
<reference evidence="2" key="1">
    <citation type="journal article" date="2019" name="Int. J. Syst. Evol. Microbiol.">
        <title>The Global Catalogue of Microorganisms (GCM) 10K type strain sequencing project: providing services to taxonomists for standard genome sequencing and annotation.</title>
        <authorList>
            <consortium name="The Broad Institute Genomics Platform"/>
            <consortium name="The Broad Institute Genome Sequencing Center for Infectious Disease"/>
            <person name="Wu L."/>
            <person name="Ma J."/>
        </authorList>
    </citation>
    <scope>NUCLEOTIDE SEQUENCE [LARGE SCALE GENOMIC DNA]</scope>
    <source>
        <strain evidence="2">CGMCC 1.16275</strain>
    </source>
</reference>
<dbReference type="RefSeq" id="WP_377359450.1">
    <property type="nucleotide sequence ID" value="NZ_JBHTCM010000010.1"/>
</dbReference>
<dbReference type="InterPro" id="IPR003477">
    <property type="entry name" value="PemK-like"/>
</dbReference>
<protein>
    <submittedName>
        <fullName evidence="1">Type II toxin-antitoxin system PemK/MazF family toxin</fullName>
    </submittedName>
</protein>
<dbReference type="InterPro" id="IPR011067">
    <property type="entry name" value="Plasmid_toxin/cell-grow_inhib"/>
</dbReference>
<evidence type="ECO:0000313" key="2">
    <source>
        <dbReference type="Proteomes" id="UP001596456"/>
    </source>
</evidence>
<dbReference type="Proteomes" id="UP001596456">
    <property type="component" value="Unassembled WGS sequence"/>
</dbReference>
<keyword evidence="2" id="KW-1185">Reference proteome</keyword>
<name>A0ABW2KXU0_9PROT</name>
<dbReference type="EMBL" id="JBHTCM010000010">
    <property type="protein sequence ID" value="MFC7333996.1"/>
    <property type="molecule type" value="Genomic_DNA"/>
</dbReference>
<organism evidence="1 2">
    <name type="scientific">Rhodocista pekingensis</name>
    <dbReference type="NCBI Taxonomy" id="201185"/>
    <lineage>
        <taxon>Bacteria</taxon>
        <taxon>Pseudomonadati</taxon>
        <taxon>Pseudomonadota</taxon>
        <taxon>Alphaproteobacteria</taxon>
        <taxon>Rhodospirillales</taxon>
        <taxon>Azospirillaceae</taxon>
        <taxon>Rhodocista</taxon>
    </lineage>
</organism>
<sequence length="142" mass="16206">MPIQDHPPVGTVLLCDFDQGFKEPEMVKRRPVIVVSPKISVRAGLCTVVALSMEDPRPRMPYHCQIRLDPPLPEPWGDQLRWVKGDMIYAVGFHRLDFPRIGKDERGRRLYRTAPIPEDDMRKVRGCVLSALGLGGLTRHLR</sequence>